<keyword evidence="2" id="KW-0238">DNA-binding</keyword>
<dbReference type="Gene3D" id="1.10.10.10">
    <property type="entry name" value="Winged helix-like DNA-binding domain superfamily/Winged helix DNA-binding domain"/>
    <property type="match status" value="1"/>
</dbReference>
<reference evidence="6" key="2">
    <citation type="journal article" date="2022" name="Sci. Rep.">
        <title>In silico prediction of the enzymes involved in the degradation of the herbicide molinate by Gulosibacter molinativorax ON4T.</title>
        <authorList>
            <person name="Lopes A.R."/>
            <person name="Bunin E."/>
            <person name="Viana A.T."/>
            <person name="Froufe H."/>
            <person name="Munoz-Merida A."/>
            <person name="Pinho D."/>
            <person name="Figueiredo J."/>
            <person name="Barroso C."/>
            <person name="Vaz-Moreira I."/>
            <person name="Bellanger X."/>
            <person name="Egas C."/>
            <person name="Nunes O.C."/>
        </authorList>
    </citation>
    <scope>NUCLEOTIDE SEQUENCE</scope>
    <source>
        <strain evidence="6">ON4</strain>
    </source>
</reference>
<dbReference type="SUPFAM" id="SSF55781">
    <property type="entry name" value="GAF domain-like"/>
    <property type="match status" value="1"/>
</dbReference>
<dbReference type="PROSITE" id="PS51078">
    <property type="entry name" value="ICLR_ED"/>
    <property type="match status" value="1"/>
</dbReference>
<reference evidence="6" key="1">
    <citation type="submission" date="2018-03" db="EMBL/GenBank/DDBJ databases">
        <authorList>
            <person name="Nunes O.C."/>
            <person name="Lopes A.R."/>
            <person name="Froufe H."/>
            <person name="Munoz-Merida A."/>
            <person name="Barroso C."/>
            <person name="Egas C."/>
        </authorList>
    </citation>
    <scope>NUCLEOTIDE SEQUENCE</scope>
    <source>
        <strain evidence="6">ON4</strain>
    </source>
</reference>
<evidence type="ECO:0000256" key="1">
    <source>
        <dbReference type="ARBA" id="ARBA00023015"/>
    </source>
</evidence>
<dbReference type="RefSeq" id="WP_035733782.1">
    <property type="nucleotide sequence ID" value="NZ_CP028426.1"/>
</dbReference>
<dbReference type="Pfam" id="PF09339">
    <property type="entry name" value="HTH_IclR"/>
    <property type="match status" value="1"/>
</dbReference>
<organism evidence="6 7">
    <name type="scientific">Gulosibacter molinativorax</name>
    <dbReference type="NCBI Taxonomy" id="256821"/>
    <lineage>
        <taxon>Bacteria</taxon>
        <taxon>Bacillati</taxon>
        <taxon>Actinomycetota</taxon>
        <taxon>Actinomycetes</taxon>
        <taxon>Micrococcales</taxon>
        <taxon>Microbacteriaceae</taxon>
        <taxon>Gulosibacter</taxon>
    </lineage>
</organism>
<name>A0ABT7CBX5_9MICO</name>
<dbReference type="Proteomes" id="UP001170379">
    <property type="component" value="Unassembled WGS sequence"/>
</dbReference>
<keyword evidence="1" id="KW-0805">Transcription regulation</keyword>
<dbReference type="Pfam" id="PF01614">
    <property type="entry name" value="IclR_C"/>
    <property type="match status" value="1"/>
</dbReference>
<dbReference type="EMBL" id="PXVD01000039">
    <property type="protein sequence ID" value="MDJ1372701.1"/>
    <property type="molecule type" value="Genomic_DNA"/>
</dbReference>
<evidence type="ECO:0008006" key="8">
    <source>
        <dbReference type="Google" id="ProtNLM"/>
    </source>
</evidence>
<evidence type="ECO:0000313" key="7">
    <source>
        <dbReference type="Proteomes" id="UP001170379"/>
    </source>
</evidence>
<dbReference type="InterPro" id="IPR036390">
    <property type="entry name" value="WH_DNA-bd_sf"/>
</dbReference>
<dbReference type="InterPro" id="IPR036388">
    <property type="entry name" value="WH-like_DNA-bd_sf"/>
</dbReference>
<feature type="domain" description="IclR-ED" evidence="5">
    <location>
        <begin position="65"/>
        <end position="234"/>
    </location>
</feature>
<comment type="caution">
    <text evidence="6">The sequence shown here is derived from an EMBL/GenBank/DDBJ whole genome shotgun (WGS) entry which is preliminary data.</text>
</comment>
<dbReference type="SUPFAM" id="SSF46785">
    <property type="entry name" value="Winged helix' DNA-binding domain"/>
    <property type="match status" value="1"/>
</dbReference>
<evidence type="ECO:0000256" key="3">
    <source>
        <dbReference type="ARBA" id="ARBA00023163"/>
    </source>
</evidence>
<accession>A0ABT7CBX5</accession>
<dbReference type="PANTHER" id="PTHR30136:SF24">
    <property type="entry name" value="HTH-TYPE TRANSCRIPTIONAL REPRESSOR ALLR"/>
    <property type="match status" value="1"/>
</dbReference>
<dbReference type="Gene3D" id="3.30.450.40">
    <property type="match status" value="1"/>
</dbReference>
<dbReference type="PROSITE" id="PS51077">
    <property type="entry name" value="HTH_ICLR"/>
    <property type="match status" value="1"/>
</dbReference>
<dbReference type="InterPro" id="IPR014757">
    <property type="entry name" value="Tscrpt_reg_IclR_C"/>
</dbReference>
<evidence type="ECO:0000259" key="4">
    <source>
        <dbReference type="PROSITE" id="PS51077"/>
    </source>
</evidence>
<sequence>MEISQTADYALQVLFALETKDAQTASDLATTVGVARSVMQRILNTLHGRALVTRDPAGNFRLSPLLVRLAGHIPNELATVGQPIIDQLAASIGETVILTVPEDHEAVVVARAHAAQSTLRIEYEVGFRQPITRGASSLAMLAHLDAGTLGLTLHDDTSLQLKAIRQRGVSRSRGHVRPEMSGIGAPVLDTTSGLRGAVAIVVPTSRAERLEHFEDALLATAGTIATALEAGERV</sequence>
<keyword evidence="7" id="KW-1185">Reference proteome</keyword>
<keyword evidence="3" id="KW-0804">Transcription</keyword>
<dbReference type="SMART" id="SM00346">
    <property type="entry name" value="HTH_ICLR"/>
    <property type="match status" value="1"/>
</dbReference>
<evidence type="ECO:0000313" key="6">
    <source>
        <dbReference type="EMBL" id="MDJ1372701.1"/>
    </source>
</evidence>
<proteinExistence type="predicted"/>
<protein>
    <recommendedName>
        <fullName evidence="8">IclR family transcriptional regulator</fullName>
    </recommendedName>
</protein>
<gene>
    <name evidence="6" type="ORF">C7K25_15285</name>
</gene>
<dbReference type="InterPro" id="IPR050707">
    <property type="entry name" value="HTH_MetabolicPath_Reg"/>
</dbReference>
<dbReference type="InterPro" id="IPR005471">
    <property type="entry name" value="Tscrpt_reg_IclR_N"/>
</dbReference>
<feature type="domain" description="HTH iclR-type" evidence="4">
    <location>
        <begin position="4"/>
        <end position="64"/>
    </location>
</feature>
<evidence type="ECO:0000256" key="2">
    <source>
        <dbReference type="ARBA" id="ARBA00023125"/>
    </source>
</evidence>
<dbReference type="PANTHER" id="PTHR30136">
    <property type="entry name" value="HELIX-TURN-HELIX TRANSCRIPTIONAL REGULATOR, ICLR FAMILY"/>
    <property type="match status" value="1"/>
</dbReference>
<evidence type="ECO:0000259" key="5">
    <source>
        <dbReference type="PROSITE" id="PS51078"/>
    </source>
</evidence>
<dbReference type="InterPro" id="IPR029016">
    <property type="entry name" value="GAF-like_dom_sf"/>
</dbReference>